<sequence length="44" mass="4799">MVYITALEVERVKRVKAIRIEPTKTGLTIIGGKNRQGKTSALSA</sequence>
<feature type="non-terminal residue" evidence="1">
    <location>
        <position position="44"/>
    </location>
</feature>
<protein>
    <recommendedName>
        <fullName evidence="2">Rad50/SbcC-type AAA domain-containing protein</fullName>
    </recommendedName>
</protein>
<accession>A0A0F8W8G4</accession>
<evidence type="ECO:0000313" key="1">
    <source>
        <dbReference type="EMBL" id="KKK53112.1"/>
    </source>
</evidence>
<comment type="caution">
    <text evidence="1">The sequence shown here is derived from an EMBL/GenBank/DDBJ whole genome shotgun (WGS) entry which is preliminary data.</text>
</comment>
<organism evidence="1">
    <name type="scientific">marine sediment metagenome</name>
    <dbReference type="NCBI Taxonomy" id="412755"/>
    <lineage>
        <taxon>unclassified sequences</taxon>
        <taxon>metagenomes</taxon>
        <taxon>ecological metagenomes</taxon>
    </lineage>
</organism>
<proteinExistence type="predicted"/>
<name>A0A0F8W8G4_9ZZZZ</name>
<gene>
    <name evidence="1" type="ORF">LCGC14_3098030</name>
</gene>
<dbReference type="EMBL" id="LAZR01066670">
    <property type="protein sequence ID" value="KKK53112.1"/>
    <property type="molecule type" value="Genomic_DNA"/>
</dbReference>
<reference evidence="1" key="1">
    <citation type="journal article" date="2015" name="Nature">
        <title>Complex archaea that bridge the gap between prokaryotes and eukaryotes.</title>
        <authorList>
            <person name="Spang A."/>
            <person name="Saw J.H."/>
            <person name="Jorgensen S.L."/>
            <person name="Zaremba-Niedzwiedzka K."/>
            <person name="Martijn J."/>
            <person name="Lind A.E."/>
            <person name="van Eijk R."/>
            <person name="Schleper C."/>
            <person name="Guy L."/>
            <person name="Ettema T.J."/>
        </authorList>
    </citation>
    <scope>NUCLEOTIDE SEQUENCE</scope>
</reference>
<evidence type="ECO:0008006" key="2">
    <source>
        <dbReference type="Google" id="ProtNLM"/>
    </source>
</evidence>
<dbReference type="AlphaFoldDB" id="A0A0F8W8G4"/>